<dbReference type="GO" id="GO:0004359">
    <property type="term" value="F:glutaminase activity"/>
    <property type="evidence" value="ECO:0007669"/>
    <property type="project" value="UniProtKB-EC"/>
</dbReference>
<dbReference type="Gene3D" id="3.40.50.880">
    <property type="match status" value="1"/>
</dbReference>
<dbReference type="GO" id="GO:0000107">
    <property type="term" value="F:imidazoleglycerol-phosphate synthase activity"/>
    <property type="evidence" value="ECO:0007669"/>
    <property type="project" value="UniProtKB-UniRule"/>
</dbReference>
<evidence type="ECO:0000256" key="3">
    <source>
        <dbReference type="ARBA" id="ARBA00011152"/>
    </source>
</evidence>
<gene>
    <name evidence="12 15" type="primary">hisH</name>
    <name evidence="15" type="ORF">ABGB03_06530</name>
</gene>
<sequence length="193" mass="21497">MSIVIIDYGAGNIKSIQFAFNRLGYNAILSSDAAIIKTADKVIFPGVGEASNAMSKLKETGLNKVIPLLKQPVLGICLGMQLMCNHSEENDTKGLGIFNVDVRKFTNTVKVPQMGWNTISNLKSDLFEGINEGEYMYLVHSYYVEQCKEAIATTNYEIDYASALQHENFYGVQFHPEKSSVIGERILKNFLNL</sequence>
<comment type="function">
    <text evidence="12">IGPS catalyzes the conversion of PRFAR and glutamine to IGP, AICAR and glutamate. The HisH subunit catalyzes the hydrolysis of glutamine to glutamate and ammonia as part of the synthesis of IGP and AICAR. The resulting ammonia molecule is channeled to the active site of HisF.</text>
</comment>
<dbReference type="GO" id="GO:0016829">
    <property type="term" value="F:lyase activity"/>
    <property type="evidence" value="ECO:0007669"/>
    <property type="project" value="UniProtKB-KW"/>
</dbReference>
<comment type="pathway">
    <text evidence="2 12">Amino-acid biosynthesis; L-histidine biosynthesis; L-histidine from 5-phospho-alpha-D-ribose 1-diphosphate: step 5/9.</text>
</comment>
<dbReference type="PROSITE" id="PS51273">
    <property type="entry name" value="GATASE_TYPE_1"/>
    <property type="match status" value="1"/>
</dbReference>
<keyword evidence="9 12" id="KW-0456">Lyase</keyword>
<dbReference type="PANTHER" id="PTHR42701">
    <property type="entry name" value="IMIDAZOLE GLYCEROL PHOSPHATE SYNTHASE SUBUNIT HISH"/>
    <property type="match status" value="1"/>
</dbReference>
<dbReference type="GO" id="GO:0005737">
    <property type="term" value="C:cytoplasm"/>
    <property type="evidence" value="ECO:0007669"/>
    <property type="project" value="UniProtKB-SubCell"/>
</dbReference>
<dbReference type="HAMAP" id="MF_00278">
    <property type="entry name" value="HisH"/>
    <property type="match status" value="1"/>
</dbReference>
<feature type="active site" evidence="12 13">
    <location>
        <position position="177"/>
    </location>
</feature>
<evidence type="ECO:0000256" key="12">
    <source>
        <dbReference type="HAMAP-Rule" id="MF_00278"/>
    </source>
</evidence>
<feature type="domain" description="Glutamine amidotransferase" evidence="14">
    <location>
        <begin position="4"/>
        <end position="191"/>
    </location>
</feature>
<keyword evidence="4 12" id="KW-0963">Cytoplasm</keyword>
<evidence type="ECO:0000256" key="7">
    <source>
        <dbReference type="ARBA" id="ARBA00022962"/>
    </source>
</evidence>
<evidence type="ECO:0000259" key="14">
    <source>
        <dbReference type="Pfam" id="PF00117"/>
    </source>
</evidence>
<feature type="active site" evidence="12 13">
    <location>
        <position position="175"/>
    </location>
</feature>
<evidence type="ECO:0000256" key="4">
    <source>
        <dbReference type="ARBA" id="ARBA00022490"/>
    </source>
</evidence>
<keyword evidence="8 12" id="KW-0368">Histidine biosynthesis</keyword>
<dbReference type="PANTHER" id="PTHR42701:SF1">
    <property type="entry name" value="IMIDAZOLE GLYCEROL PHOSPHATE SYNTHASE SUBUNIT HISH"/>
    <property type="match status" value="1"/>
</dbReference>
<evidence type="ECO:0000256" key="10">
    <source>
        <dbReference type="ARBA" id="ARBA00047838"/>
    </source>
</evidence>
<dbReference type="SUPFAM" id="SSF52317">
    <property type="entry name" value="Class I glutamine amidotransferase-like"/>
    <property type="match status" value="1"/>
</dbReference>
<comment type="subunit">
    <text evidence="3 12">Heterodimer of HisH and HisF.</text>
</comment>
<dbReference type="FunFam" id="3.40.50.880:FF:000009">
    <property type="entry name" value="Imidazole glycerol phosphate synthase subunit HisH"/>
    <property type="match status" value="1"/>
</dbReference>
<evidence type="ECO:0000256" key="9">
    <source>
        <dbReference type="ARBA" id="ARBA00023239"/>
    </source>
</evidence>
<evidence type="ECO:0000256" key="1">
    <source>
        <dbReference type="ARBA" id="ARBA00004496"/>
    </source>
</evidence>
<dbReference type="PIRSF" id="PIRSF000495">
    <property type="entry name" value="Amidotransf_hisH"/>
    <property type="match status" value="1"/>
</dbReference>
<dbReference type="CDD" id="cd01748">
    <property type="entry name" value="GATase1_IGP_Synthase"/>
    <property type="match status" value="1"/>
</dbReference>
<dbReference type="RefSeq" id="WP_347925862.1">
    <property type="nucleotide sequence ID" value="NZ_CP157199.1"/>
</dbReference>
<evidence type="ECO:0000256" key="6">
    <source>
        <dbReference type="ARBA" id="ARBA00022801"/>
    </source>
</evidence>
<dbReference type="EMBL" id="CP157199">
    <property type="protein sequence ID" value="XBG62558.1"/>
    <property type="molecule type" value="Genomic_DNA"/>
</dbReference>
<dbReference type="PRINTS" id="PR00097">
    <property type="entry name" value="ANTSNTHASEII"/>
</dbReference>
<comment type="subcellular location">
    <subcellularLocation>
        <location evidence="1 12">Cytoplasm</location>
    </subcellularLocation>
</comment>
<organism evidence="15">
    <name type="scientific">Pontimicrobium sp. SW4</name>
    <dbReference type="NCBI Taxonomy" id="3153519"/>
    <lineage>
        <taxon>Bacteria</taxon>
        <taxon>Pseudomonadati</taxon>
        <taxon>Bacteroidota</taxon>
        <taxon>Flavobacteriia</taxon>
        <taxon>Flavobacteriales</taxon>
        <taxon>Flavobacteriaceae</taxon>
        <taxon>Pontimicrobium</taxon>
    </lineage>
</organism>
<protein>
    <recommendedName>
        <fullName evidence="12">Imidazole glycerol phosphate synthase subunit HisH</fullName>
        <ecNumber evidence="12">4.3.2.10</ecNumber>
    </recommendedName>
    <alternativeName>
        <fullName evidence="12">IGP synthase glutaminase subunit</fullName>
        <ecNumber evidence="12">3.5.1.2</ecNumber>
    </alternativeName>
    <alternativeName>
        <fullName evidence="12">IGP synthase subunit HisH</fullName>
    </alternativeName>
    <alternativeName>
        <fullName evidence="12">ImGP synthase subunit HisH</fullName>
        <shortName evidence="12">IGPS subunit HisH</shortName>
    </alternativeName>
</protein>
<reference evidence="15" key="1">
    <citation type="submission" date="2024-05" db="EMBL/GenBank/DDBJ databases">
        <title>Pontimicrobium maritimus sp. nov., isolated form sea water.</title>
        <authorList>
            <person name="Muhammad N."/>
            <person name="Vuong T.Q."/>
            <person name="Han H.L."/>
            <person name="Kim S.-G."/>
        </authorList>
    </citation>
    <scope>NUCLEOTIDE SEQUENCE</scope>
    <source>
        <strain evidence="15">SW4</strain>
    </source>
</reference>
<keyword evidence="6 12" id="KW-0378">Hydrolase</keyword>
<evidence type="ECO:0000256" key="13">
    <source>
        <dbReference type="PIRSR" id="PIRSR000495-1"/>
    </source>
</evidence>
<evidence type="ECO:0000256" key="5">
    <source>
        <dbReference type="ARBA" id="ARBA00022605"/>
    </source>
</evidence>
<dbReference type="EC" id="3.5.1.2" evidence="12"/>
<comment type="catalytic activity">
    <reaction evidence="11 12">
        <text>L-glutamine + H2O = L-glutamate + NH4(+)</text>
        <dbReference type="Rhea" id="RHEA:15889"/>
        <dbReference type="ChEBI" id="CHEBI:15377"/>
        <dbReference type="ChEBI" id="CHEBI:28938"/>
        <dbReference type="ChEBI" id="CHEBI:29985"/>
        <dbReference type="ChEBI" id="CHEBI:58359"/>
        <dbReference type="EC" id="3.5.1.2"/>
    </reaction>
</comment>
<dbReference type="Pfam" id="PF00117">
    <property type="entry name" value="GATase"/>
    <property type="match status" value="1"/>
</dbReference>
<dbReference type="EC" id="4.3.2.10" evidence="12"/>
<dbReference type="GO" id="GO:0000105">
    <property type="term" value="P:L-histidine biosynthetic process"/>
    <property type="evidence" value="ECO:0007669"/>
    <property type="project" value="UniProtKB-UniRule"/>
</dbReference>
<dbReference type="AlphaFoldDB" id="A0AAU7BWP4"/>
<keyword evidence="5 12" id="KW-0028">Amino-acid biosynthesis</keyword>
<comment type="catalytic activity">
    <reaction evidence="10 12">
        <text>5-[(5-phospho-1-deoxy-D-ribulos-1-ylimino)methylamino]-1-(5-phospho-beta-D-ribosyl)imidazole-4-carboxamide + L-glutamine = D-erythro-1-(imidazol-4-yl)glycerol 3-phosphate + 5-amino-1-(5-phospho-beta-D-ribosyl)imidazole-4-carboxamide + L-glutamate + H(+)</text>
        <dbReference type="Rhea" id="RHEA:24793"/>
        <dbReference type="ChEBI" id="CHEBI:15378"/>
        <dbReference type="ChEBI" id="CHEBI:29985"/>
        <dbReference type="ChEBI" id="CHEBI:58278"/>
        <dbReference type="ChEBI" id="CHEBI:58359"/>
        <dbReference type="ChEBI" id="CHEBI:58475"/>
        <dbReference type="ChEBI" id="CHEBI:58525"/>
        <dbReference type="EC" id="4.3.2.10"/>
    </reaction>
</comment>
<evidence type="ECO:0000256" key="2">
    <source>
        <dbReference type="ARBA" id="ARBA00005091"/>
    </source>
</evidence>
<accession>A0AAU7BWP4</accession>
<dbReference type="InterPro" id="IPR017926">
    <property type="entry name" value="GATASE"/>
</dbReference>
<name>A0AAU7BWP4_9FLAO</name>
<dbReference type="NCBIfam" id="TIGR01855">
    <property type="entry name" value="IMP_synth_hisH"/>
    <property type="match status" value="1"/>
</dbReference>
<evidence type="ECO:0000256" key="11">
    <source>
        <dbReference type="ARBA" id="ARBA00049534"/>
    </source>
</evidence>
<evidence type="ECO:0000256" key="8">
    <source>
        <dbReference type="ARBA" id="ARBA00023102"/>
    </source>
</evidence>
<dbReference type="InterPro" id="IPR010139">
    <property type="entry name" value="Imidazole-glycPsynth_HisH"/>
</dbReference>
<dbReference type="InterPro" id="IPR029062">
    <property type="entry name" value="Class_I_gatase-like"/>
</dbReference>
<evidence type="ECO:0000313" key="15">
    <source>
        <dbReference type="EMBL" id="XBG62558.1"/>
    </source>
</evidence>
<feature type="active site" description="Nucleophile" evidence="12 13">
    <location>
        <position position="77"/>
    </location>
</feature>
<proteinExistence type="inferred from homology"/>
<keyword evidence="7 12" id="KW-0315">Glutamine amidotransferase</keyword>